<evidence type="ECO:0000313" key="1">
    <source>
        <dbReference type="EMBL" id="KAK0432942.1"/>
    </source>
</evidence>
<evidence type="ECO:0000313" key="2">
    <source>
        <dbReference type="Proteomes" id="UP001175226"/>
    </source>
</evidence>
<keyword evidence="2" id="KW-1185">Reference proteome</keyword>
<dbReference type="AlphaFoldDB" id="A0AA39J0E0"/>
<dbReference type="Proteomes" id="UP001175226">
    <property type="component" value="Unassembled WGS sequence"/>
</dbReference>
<sequence>MQATSCRPYAYSTSLHAKPTISQYHPSVIATPAYSNADSGHVHTYERHIAPQTYGSPHRIILLAPSRPLIDASITISTPIHAGSHPTTTLESLPSSVCHLRFTLNSVGKRTEEKTLRSAIVVCPTIDELEVEGEGETAQVKTKKEELDERFSLPKRERTQSTSSTLSHSGHSIVVSDRARAARLANACPALQRVVFPNGV</sequence>
<reference evidence="1" key="1">
    <citation type="submission" date="2023-06" db="EMBL/GenBank/DDBJ databases">
        <authorList>
            <consortium name="Lawrence Berkeley National Laboratory"/>
            <person name="Ahrendt S."/>
            <person name="Sahu N."/>
            <person name="Indic B."/>
            <person name="Wong-Bajracharya J."/>
            <person name="Merenyi Z."/>
            <person name="Ke H.-M."/>
            <person name="Monk M."/>
            <person name="Kocsube S."/>
            <person name="Drula E."/>
            <person name="Lipzen A."/>
            <person name="Balint B."/>
            <person name="Henrissat B."/>
            <person name="Andreopoulos B."/>
            <person name="Martin F.M."/>
            <person name="Harder C.B."/>
            <person name="Rigling D."/>
            <person name="Ford K.L."/>
            <person name="Foster G.D."/>
            <person name="Pangilinan J."/>
            <person name="Papanicolaou A."/>
            <person name="Barry K."/>
            <person name="LaButti K."/>
            <person name="Viragh M."/>
            <person name="Koriabine M."/>
            <person name="Yan M."/>
            <person name="Riley R."/>
            <person name="Champramary S."/>
            <person name="Plett K.L."/>
            <person name="Tsai I.J."/>
            <person name="Slot J."/>
            <person name="Sipos G."/>
            <person name="Plett J."/>
            <person name="Nagy L.G."/>
            <person name="Grigoriev I.V."/>
        </authorList>
    </citation>
    <scope>NUCLEOTIDE SEQUENCE</scope>
    <source>
        <strain evidence="1">FPL87.14</strain>
    </source>
</reference>
<comment type="caution">
    <text evidence="1">The sequence shown here is derived from an EMBL/GenBank/DDBJ whole genome shotgun (WGS) entry which is preliminary data.</text>
</comment>
<proteinExistence type="predicted"/>
<protein>
    <submittedName>
        <fullName evidence="1">Uncharacterized protein</fullName>
    </submittedName>
</protein>
<name>A0AA39J0E0_9AGAR</name>
<dbReference type="EMBL" id="JAUEPT010000087">
    <property type="protein sequence ID" value="KAK0432942.1"/>
    <property type="molecule type" value="Genomic_DNA"/>
</dbReference>
<organism evidence="1 2">
    <name type="scientific">Armillaria borealis</name>
    <dbReference type="NCBI Taxonomy" id="47425"/>
    <lineage>
        <taxon>Eukaryota</taxon>
        <taxon>Fungi</taxon>
        <taxon>Dikarya</taxon>
        <taxon>Basidiomycota</taxon>
        <taxon>Agaricomycotina</taxon>
        <taxon>Agaricomycetes</taxon>
        <taxon>Agaricomycetidae</taxon>
        <taxon>Agaricales</taxon>
        <taxon>Marasmiineae</taxon>
        <taxon>Physalacriaceae</taxon>
        <taxon>Armillaria</taxon>
    </lineage>
</organism>
<accession>A0AA39J0E0</accession>
<gene>
    <name evidence="1" type="ORF">EV421DRAFT_1910498</name>
</gene>